<feature type="compositionally biased region" description="Acidic residues" evidence="1">
    <location>
        <begin position="168"/>
        <end position="184"/>
    </location>
</feature>
<gene>
    <name evidence="2" type="ORF">AAHA92_04057</name>
</gene>
<dbReference type="AlphaFoldDB" id="A0ABD1HXZ1"/>
<evidence type="ECO:0000313" key="3">
    <source>
        <dbReference type="Proteomes" id="UP001567538"/>
    </source>
</evidence>
<organism evidence="2 3">
    <name type="scientific">Salvia divinorum</name>
    <name type="common">Maria pastora</name>
    <name type="synonym">Diviner's sage</name>
    <dbReference type="NCBI Taxonomy" id="28513"/>
    <lineage>
        <taxon>Eukaryota</taxon>
        <taxon>Viridiplantae</taxon>
        <taxon>Streptophyta</taxon>
        <taxon>Embryophyta</taxon>
        <taxon>Tracheophyta</taxon>
        <taxon>Spermatophyta</taxon>
        <taxon>Magnoliopsida</taxon>
        <taxon>eudicotyledons</taxon>
        <taxon>Gunneridae</taxon>
        <taxon>Pentapetalae</taxon>
        <taxon>asterids</taxon>
        <taxon>lamiids</taxon>
        <taxon>Lamiales</taxon>
        <taxon>Lamiaceae</taxon>
        <taxon>Nepetoideae</taxon>
        <taxon>Mentheae</taxon>
        <taxon>Salviinae</taxon>
        <taxon>Salvia</taxon>
        <taxon>Salvia subgen. Calosphace</taxon>
    </lineage>
</organism>
<feature type="compositionally biased region" description="Low complexity" evidence="1">
    <location>
        <begin position="102"/>
        <end position="112"/>
    </location>
</feature>
<dbReference type="PANTHER" id="PTHR34680">
    <property type="entry name" value="EXPRESSED PROTEIN"/>
    <property type="match status" value="1"/>
</dbReference>
<keyword evidence="3" id="KW-1185">Reference proteome</keyword>
<evidence type="ECO:0000256" key="1">
    <source>
        <dbReference type="SAM" id="MobiDB-lite"/>
    </source>
</evidence>
<feature type="compositionally biased region" description="Low complexity" evidence="1">
    <location>
        <begin position="78"/>
        <end position="87"/>
    </location>
</feature>
<comment type="caution">
    <text evidence="2">The sequence shown here is derived from an EMBL/GenBank/DDBJ whole genome shotgun (WGS) entry which is preliminary data.</text>
</comment>
<feature type="region of interest" description="Disordered" evidence="1">
    <location>
        <begin position="150"/>
        <end position="204"/>
    </location>
</feature>
<feature type="compositionally biased region" description="Polar residues" evidence="1">
    <location>
        <begin position="49"/>
        <end position="67"/>
    </location>
</feature>
<accession>A0ABD1HXZ1</accession>
<feature type="compositionally biased region" description="Basic residues" evidence="1">
    <location>
        <begin position="189"/>
        <end position="204"/>
    </location>
</feature>
<feature type="compositionally biased region" description="Basic and acidic residues" evidence="1">
    <location>
        <begin position="156"/>
        <end position="167"/>
    </location>
</feature>
<name>A0ABD1HXZ1_SALDI</name>
<reference evidence="2 3" key="1">
    <citation type="submission" date="2024-06" db="EMBL/GenBank/DDBJ databases">
        <title>A chromosome level genome sequence of Diviner's sage (Salvia divinorum).</title>
        <authorList>
            <person name="Ford S.A."/>
            <person name="Ro D.-K."/>
            <person name="Ness R.W."/>
            <person name="Phillips M.A."/>
        </authorList>
    </citation>
    <scope>NUCLEOTIDE SEQUENCE [LARGE SCALE GENOMIC DNA]</scope>
    <source>
        <strain evidence="2">SAF-2024a</strain>
        <tissue evidence="2">Leaf</tissue>
    </source>
</reference>
<dbReference type="PANTHER" id="PTHR34680:SF3">
    <property type="entry name" value="EXPRESSED PROTEIN"/>
    <property type="match status" value="1"/>
</dbReference>
<dbReference type="Proteomes" id="UP001567538">
    <property type="component" value="Unassembled WGS sequence"/>
</dbReference>
<proteinExistence type="predicted"/>
<evidence type="ECO:0000313" key="2">
    <source>
        <dbReference type="EMBL" id="KAL1561340.1"/>
    </source>
</evidence>
<protein>
    <submittedName>
        <fullName evidence="2">Uncharacterized protein</fullName>
    </submittedName>
</protein>
<sequence>MRIRKHAKISPLLYAPSSLKLQTHSCQLNQSPWDAMTFSPPSSPPPPFQVNSSDARAGNGSSDNRVSVSERRSEYPDAAAEAPLKAAQPLSTAARPTGRAGIKSYSSSIAAKKSVKPSEAEAPRRSRSKKAPAAASSSNPYEFYYYTGFGPRWGKTRGETDRKHDDFVYEDDDSEGDEDDDDTVNGEKKRMRKPIKARSLKSLF</sequence>
<feature type="region of interest" description="Disordered" evidence="1">
    <location>
        <begin position="31"/>
        <end position="137"/>
    </location>
</feature>
<dbReference type="EMBL" id="JBEAFC010000003">
    <property type="protein sequence ID" value="KAL1561340.1"/>
    <property type="molecule type" value="Genomic_DNA"/>
</dbReference>